<dbReference type="AlphaFoldDB" id="A0ABD1GB12"/>
<dbReference type="EMBL" id="JBEAFC010000009">
    <property type="protein sequence ID" value="KAL1540233.1"/>
    <property type="molecule type" value="Genomic_DNA"/>
</dbReference>
<dbReference type="PANTHER" id="PTHR48470:SF1">
    <property type="entry name" value="CELL DIVISION CONTROL PROTEIN 48 C ISOFORM 1"/>
    <property type="match status" value="1"/>
</dbReference>
<evidence type="ECO:0000313" key="2">
    <source>
        <dbReference type="EMBL" id="KAL1540233.1"/>
    </source>
</evidence>
<evidence type="ECO:0000313" key="3">
    <source>
        <dbReference type="Proteomes" id="UP001567538"/>
    </source>
</evidence>
<dbReference type="Gene3D" id="3.40.50.300">
    <property type="entry name" value="P-loop containing nucleotide triphosphate hydrolases"/>
    <property type="match status" value="1"/>
</dbReference>
<dbReference type="SUPFAM" id="SSF52540">
    <property type="entry name" value="P-loop containing nucleoside triphosphate hydrolases"/>
    <property type="match status" value="1"/>
</dbReference>
<accession>A0ABD1GB12</accession>
<dbReference type="InterPro" id="IPR003959">
    <property type="entry name" value="ATPase_AAA_core"/>
</dbReference>
<dbReference type="Proteomes" id="UP001567538">
    <property type="component" value="Unassembled WGS sequence"/>
</dbReference>
<comment type="caution">
    <text evidence="2">The sequence shown here is derived from an EMBL/GenBank/DDBJ whole genome shotgun (WGS) entry which is preliminary data.</text>
</comment>
<name>A0ABD1GB12_SALDI</name>
<dbReference type="PANTHER" id="PTHR48470">
    <property type="entry name" value="CELL DIVISION CONTROL PROTEIN 48 C ISOFORM 1"/>
    <property type="match status" value="1"/>
</dbReference>
<feature type="domain" description="AAA+ ATPase" evidence="1">
    <location>
        <begin position="217"/>
        <end position="296"/>
    </location>
</feature>
<sequence length="298" mass="32398">MASGHRETPISGEELSMAGLSDRVAKSLLQCQDQTLCCLIESAAAGAKNLSDAQIVQLICSTFPLTFSHPNRNLLIQRVAKITPLWCRKESAVDEPAAKRPKFDESLNANRQMEVAKASASASHCDSNGWELDSARGHRFGGDGRDNDANRGTVAKIGDFVQGNNKLGDSTREVKKNGDKWPMFSDIGGFYKLGDLKEEVIAPMLQWKLLRHLGGKPTSGILLHGPPGCGKTMLARAIGNEARVPFYETSAVSLKSGVSGILELFSRAYKNAPSIIFIDEIDTLTPETESLRRQCPVK</sequence>
<organism evidence="2 3">
    <name type="scientific">Salvia divinorum</name>
    <name type="common">Maria pastora</name>
    <name type="synonym">Diviner's sage</name>
    <dbReference type="NCBI Taxonomy" id="28513"/>
    <lineage>
        <taxon>Eukaryota</taxon>
        <taxon>Viridiplantae</taxon>
        <taxon>Streptophyta</taxon>
        <taxon>Embryophyta</taxon>
        <taxon>Tracheophyta</taxon>
        <taxon>Spermatophyta</taxon>
        <taxon>Magnoliopsida</taxon>
        <taxon>eudicotyledons</taxon>
        <taxon>Gunneridae</taxon>
        <taxon>Pentapetalae</taxon>
        <taxon>asterids</taxon>
        <taxon>lamiids</taxon>
        <taxon>Lamiales</taxon>
        <taxon>Lamiaceae</taxon>
        <taxon>Nepetoideae</taxon>
        <taxon>Mentheae</taxon>
        <taxon>Salviinae</taxon>
        <taxon>Salvia</taxon>
        <taxon>Salvia subgen. Calosphace</taxon>
    </lineage>
</organism>
<protein>
    <submittedName>
        <fullName evidence="2">Ribosome biogenesis ATPase rix7</fullName>
    </submittedName>
</protein>
<dbReference type="SMART" id="SM00382">
    <property type="entry name" value="AAA"/>
    <property type="match status" value="1"/>
</dbReference>
<reference evidence="2 3" key="1">
    <citation type="submission" date="2024-06" db="EMBL/GenBank/DDBJ databases">
        <title>A chromosome level genome sequence of Diviner's sage (Salvia divinorum).</title>
        <authorList>
            <person name="Ford S.A."/>
            <person name="Ro D.-K."/>
            <person name="Ness R.W."/>
            <person name="Phillips M.A."/>
        </authorList>
    </citation>
    <scope>NUCLEOTIDE SEQUENCE [LARGE SCALE GENOMIC DNA]</scope>
    <source>
        <strain evidence="2">SAF-2024a</strain>
        <tissue evidence="2">Leaf</tissue>
    </source>
</reference>
<dbReference type="InterPro" id="IPR027417">
    <property type="entry name" value="P-loop_NTPase"/>
</dbReference>
<dbReference type="InterPro" id="IPR003593">
    <property type="entry name" value="AAA+_ATPase"/>
</dbReference>
<dbReference type="Pfam" id="PF00004">
    <property type="entry name" value="AAA"/>
    <property type="match status" value="1"/>
</dbReference>
<dbReference type="InterPro" id="IPR055278">
    <property type="entry name" value="CDC48c"/>
</dbReference>
<proteinExistence type="predicted"/>
<gene>
    <name evidence="2" type="primary">RIX7</name>
    <name evidence="2" type="ORF">AAHA92_24615</name>
</gene>
<keyword evidence="3" id="KW-1185">Reference proteome</keyword>
<evidence type="ECO:0000259" key="1">
    <source>
        <dbReference type="SMART" id="SM00382"/>
    </source>
</evidence>